<dbReference type="PRINTS" id="PR01837">
    <property type="entry name" value="MGTCSAPBPROT"/>
</dbReference>
<keyword evidence="4 7" id="KW-0812">Transmembrane</keyword>
<accession>A0ABY1KCA1</accession>
<organism evidence="9 10">
    <name type="scientific">Paenibacillus macquariensis</name>
    <dbReference type="NCBI Taxonomy" id="948756"/>
    <lineage>
        <taxon>Bacteria</taxon>
        <taxon>Bacillati</taxon>
        <taxon>Bacillota</taxon>
        <taxon>Bacilli</taxon>
        <taxon>Bacillales</taxon>
        <taxon>Paenibacillaceae</taxon>
        <taxon>Paenibacillus</taxon>
    </lineage>
</organism>
<dbReference type="PANTHER" id="PTHR33778:SF1">
    <property type="entry name" value="MAGNESIUM TRANSPORTER YHID-RELATED"/>
    <property type="match status" value="1"/>
</dbReference>
<keyword evidence="5 7" id="KW-1133">Transmembrane helix</keyword>
<feature type="domain" description="MgtC/SapB/SrpB/YhiD N-terminal" evidence="8">
    <location>
        <begin position="10"/>
        <end position="134"/>
    </location>
</feature>
<evidence type="ECO:0000313" key="10">
    <source>
        <dbReference type="Proteomes" id="UP000186666"/>
    </source>
</evidence>
<proteinExistence type="inferred from homology"/>
<gene>
    <name evidence="9" type="ORF">SAMN05421578_12111</name>
</gene>
<reference evidence="9 10" key="1">
    <citation type="submission" date="2017-01" db="EMBL/GenBank/DDBJ databases">
        <authorList>
            <person name="Varghese N."/>
            <person name="Submissions S."/>
        </authorList>
    </citation>
    <scope>NUCLEOTIDE SEQUENCE [LARGE SCALE GENOMIC DNA]</scope>
    <source>
        <strain evidence="9 10">ATCC 23464</strain>
    </source>
</reference>
<sequence length="220" mass="24053">MQYHYLLRIILAGICGLIIGYERKSRMKEAGIRTHFVIAIGASMMMVVSKYGFQDILGEKNIALDPSRIAAQVVSGVGFLGAGMIFMQRQTIKGLTTAAGMWTTAGIGMAIGSGLYVIGIGVTALILAAQMLLHSRFGWISAPKTEHLAIRLIDEPGAVGYIQKMLKEKDITLLNFHVEKDKGTSDILMEITIRLPKALGVEHLLPLIQDFSFIKAIEVH</sequence>
<name>A0ABY1KCA1_9BACL</name>
<dbReference type="Proteomes" id="UP000186666">
    <property type="component" value="Unassembled WGS sequence"/>
</dbReference>
<comment type="subcellular location">
    <subcellularLocation>
        <location evidence="1">Cell membrane</location>
        <topology evidence="1">Multi-pass membrane protein</topology>
    </subcellularLocation>
</comment>
<evidence type="ECO:0000256" key="2">
    <source>
        <dbReference type="ARBA" id="ARBA00009298"/>
    </source>
</evidence>
<evidence type="ECO:0000256" key="6">
    <source>
        <dbReference type="ARBA" id="ARBA00023136"/>
    </source>
</evidence>
<evidence type="ECO:0000256" key="5">
    <source>
        <dbReference type="ARBA" id="ARBA00022989"/>
    </source>
</evidence>
<feature type="transmembrane region" description="Helical" evidence="7">
    <location>
        <begin position="99"/>
        <end position="127"/>
    </location>
</feature>
<dbReference type="RefSeq" id="WP_068587403.1">
    <property type="nucleotide sequence ID" value="NZ_FTNK01000021.1"/>
</dbReference>
<dbReference type="InterPro" id="IPR049177">
    <property type="entry name" value="MgtC_SapB_SrpB_YhiD_N"/>
</dbReference>
<evidence type="ECO:0000256" key="4">
    <source>
        <dbReference type="ARBA" id="ARBA00022692"/>
    </source>
</evidence>
<dbReference type="EMBL" id="FTNK01000021">
    <property type="protein sequence ID" value="SIR59036.1"/>
    <property type="molecule type" value="Genomic_DNA"/>
</dbReference>
<dbReference type="Pfam" id="PF02308">
    <property type="entry name" value="MgtC"/>
    <property type="match status" value="1"/>
</dbReference>
<comment type="similarity">
    <text evidence="2">Belongs to the MgtC/SapB family.</text>
</comment>
<evidence type="ECO:0000256" key="3">
    <source>
        <dbReference type="ARBA" id="ARBA00022475"/>
    </source>
</evidence>
<feature type="transmembrane region" description="Helical" evidence="7">
    <location>
        <begin position="34"/>
        <end position="53"/>
    </location>
</feature>
<feature type="transmembrane region" description="Helical" evidence="7">
    <location>
        <begin position="6"/>
        <end position="22"/>
    </location>
</feature>
<dbReference type="InterPro" id="IPR003416">
    <property type="entry name" value="MgtC/SapB/SrpB/YhiD_fam"/>
</dbReference>
<evidence type="ECO:0000313" key="9">
    <source>
        <dbReference type="EMBL" id="SIR59036.1"/>
    </source>
</evidence>
<keyword evidence="10" id="KW-1185">Reference proteome</keyword>
<evidence type="ECO:0000256" key="7">
    <source>
        <dbReference type="SAM" id="Phobius"/>
    </source>
</evidence>
<protein>
    <submittedName>
        <fullName evidence="9">Mg2+ transporter-C (MgtC) family protein</fullName>
    </submittedName>
</protein>
<evidence type="ECO:0000259" key="8">
    <source>
        <dbReference type="Pfam" id="PF02308"/>
    </source>
</evidence>
<keyword evidence="3" id="KW-1003">Cell membrane</keyword>
<dbReference type="PANTHER" id="PTHR33778">
    <property type="entry name" value="PROTEIN MGTC"/>
    <property type="match status" value="1"/>
</dbReference>
<keyword evidence="6 7" id="KW-0472">Membrane</keyword>
<feature type="transmembrane region" description="Helical" evidence="7">
    <location>
        <begin position="69"/>
        <end position="87"/>
    </location>
</feature>
<evidence type="ECO:0000256" key="1">
    <source>
        <dbReference type="ARBA" id="ARBA00004651"/>
    </source>
</evidence>
<comment type="caution">
    <text evidence="9">The sequence shown here is derived from an EMBL/GenBank/DDBJ whole genome shotgun (WGS) entry which is preliminary data.</text>
</comment>